<accession>A0A8H3PBV4</accession>
<proteinExistence type="predicted"/>
<dbReference type="AlphaFoldDB" id="A0A8H3PBV4"/>
<dbReference type="EMBL" id="BLKC01000078">
    <property type="protein sequence ID" value="GFF49397.1"/>
    <property type="molecule type" value="Genomic_DNA"/>
</dbReference>
<organism evidence="1 2">
    <name type="scientific">Aspergillus udagawae</name>
    <dbReference type="NCBI Taxonomy" id="91492"/>
    <lineage>
        <taxon>Eukaryota</taxon>
        <taxon>Fungi</taxon>
        <taxon>Dikarya</taxon>
        <taxon>Ascomycota</taxon>
        <taxon>Pezizomycotina</taxon>
        <taxon>Eurotiomycetes</taxon>
        <taxon>Eurotiomycetidae</taxon>
        <taxon>Eurotiales</taxon>
        <taxon>Aspergillaceae</taxon>
        <taxon>Aspergillus</taxon>
        <taxon>Aspergillus subgen. Fumigati</taxon>
    </lineage>
</organism>
<comment type="caution">
    <text evidence="1">The sequence shown here is derived from an EMBL/GenBank/DDBJ whole genome shotgun (WGS) entry which is preliminary data.</text>
</comment>
<name>A0A8H3PBV4_9EURO</name>
<gene>
    <name evidence="1" type="ORF">IFM46972_08791</name>
</gene>
<dbReference type="Proteomes" id="UP000465221">
    <property type="component" value="Unassembled WGS sequence"/>
</dbReference>
<reference evidence="1 2" key="1">
    <citation type="submission" date="2020-01" db="EMBL/GenBank/DDBJ databases">
        <title>Draft genome sequence of Aspergillus udagawae IFM 46972.</title>
        <authorList>
            <person name="Takahashi H."/>
            <person name="Yaguchi T."/>
        </authorList>
    </citation>
    <scope>NUCLEOTIDE SEQUENCE [LARGE SCALE GENOMIC DNA]</scope>
    <source>
        <strain evidence="1 2">IFM 46972</strain>
    </source>
</reference>
<sequence length="99" mass="10589">MSSSILHTCAFCGKVTDVSTALAAFIMNPCCAECGLSASESNIAMQNDLATLFAKQMSMGSGPPKDKKVLRPIVYSITQHYHHSSHVARQAATEPMDLS</sequence>
<evidence type="ECO:0000313" key="1">
    <source>
        <dbReference type="EMBL" id="GFF49397.1"/>
    </source>
</evidence>
<protein>
    <submittedName>
        <fullName evidence="1">Uncharacterized protein</fullName>
    </submittedName>
</protein>
<evidence type="ECO:0000313" key="2">
    <source>
        <dbReference type="Proteomes" id="UP000465221"/>
    </source>
</evidence>